<dbReference type="OrthoDB" id="9784009at2"/>
<dbReference type="InterPro" id="IPR044528">
    <property type="entry name" value="POD-like_MBL-fold"/>
</dbReference>
<dbReference type="GO" id="GO:0046872">
    <property type="term" value="F:metal ion binding"/>
    <property type="evidence" value="ECO:0007669"/>
    <property type="project" value="UniProtKB-KW"/>
</dbReference>
<dbReference type="InterPro" id="IPR036866">
    <property type="entry name" value="RibonucZ/Hydroxyglut_hydro"/>
</dbReference>
<keyword evidence="1" id="KW-0479">Metal-binding</keyword>
<name>A0A1I1SZY9_9GAMM</name>
<proteinExistence type="predicted"/>
<dbReference type="EMBL" id="FOMJ01000005">
    <property type="protein sequence ID" value="SFD48610.1"/>
    <property type="molecule type" value="Genomic_DNA"/>
</dbReference>
<dbReference type="AlphaFoldDB" id="A0A1I1SZY9"/>
<protein>
    <submittedName>
        <fullName evidence="3">Glyoxylase, beta-lactamase superfamily II</fullName>
    </submittedName>
</protein>
<evidence type="ECO:0000313" key="4">
    <source>
        <dbReference type="Proteomes" id="UP000198611"/>
    </source>
</evidence>
<dbReference type="PANTHER" id="PTHR43084">
    <property type="entry name" value="PERSULFIDE DIOXYGENASE ETHE1"/>
    <property type="match status" value="1"/>
</dbReference>
<dbReference type="InterPro" id="IPR051682">
    <property type="entry name" value="Mito_Persulfide_Diox"/>
</dbReference>
<dbReference type="GO" id="GO:0006749">
    <property type="term" value="P:glutathione metabolic process"/>
    <property type="evidence" value="ECO:0007669"/>
    <property type="project" value="InterPro"/>
</dbReference>
<evidence type="ECO:0000256" key="1">
    <source>
        <dbReference type="ARBA" id="ARBA00022723"/>
    </source>
</evidence>
<accession>A0A1I1SZY9</accession>
<dbReference type="STRING" id="1123397.SAMN05660831_01761"/>
<dbReference type="Proteomes" id="UP000198611">
    <property type="component" value="Unassembled WGS sequence"/>
</dbReference>
<dbReference type="InterPro" id="IPR001279">
    <property type="entry name" value="Metallo-B-lactamas"/>
</dbReference>
<dbReference type="GO" id="GO:0070813">
    <property type="term" value="P:hydrogen sulfide metabolic process"/>
    <property type="evidence" value="ECO:0007669"/>
    <property type="project" value="TreeGrafter"/>
</dbReference>
<reference evidence="3 4" key="1">
    <citation type="submission" date="2016-10" db="EMBL/GenBank/DDBJ databases">
        <authorList>
            <person name="de Groot N.N."/>
        </authorList>
    </citation>
    <scope>NUCLEOTIDE SEQUENCE [LARGE SCALE GENOMIC DNA]</scope>
    <source>
        <strain evidence="3 4">HL3</strain>
    </source>
</reference>
<gene>
    <name evidence="3" type="ORF">SAMN05660831_01761</name>
</gene>
<dbReference type="SUPFAM" id="SSF56281">
    <property type="entry name" value="Metallo-hydrolase/oxidoreductase"/>
    <property type="match status" value="1"/>
</dbReference>
<dbReference type="Gene3D" id="3.60.15.10">
    <property type="entry name" value="Ribonuclease Z/Hydroxyacylglutathione hydrolase-like"/>
    <property type="match status" value="1"/>
</dbReference>
<keyword evidence="4" id="KW-1185">Reference proteome</keyword>
<dbReference type="RefSeq" id="WP_093428398.1">
    <property type="nucleotide sequence ID" value="NZ_FOMJ01000005.1"/>
</dbReference>
<dbReference type="GO" id="GO:0050313">
    <property type="term" value="F:sulfur dioxygenase activity"/>
    <property type="evidence" value="ECO:0007669"/>
    <property type="project" value="InterPro"/>
</dbReference>
<evidence type="ECO:0000259" key="2">
    <source>
        <dbReference type="SMART" id="SM00849"/>
    </source>
</evidence>
<dbReference type="PANTHER" id="PTHR43084:SF1">
    <property type="entry name" value="PERSULFIDE DIOXYGENASE ETHE1, MITOCHONDRIAL"/>
    <property type="match status" value="1"/>
</dbReference>
<dbReference type="SMART" id="SM00849">
    <property type="entry name" value="Lactamase_B"/>
    <property type="match status" value="1"/>
</dbReference>
<evidence type="ECO:0000313" key="3">
    <source>
        <dbReference type="EMBL" id="SFD48610.1"/>
    </source>
</evidence>
<dbReference type="Pfam" id="PF00753">
    <property type="entry name" value="Lactamase_B"/>
    <property type="match status" value="1"/>
</dbReference>
<feature type="domain" description="Metallo-beta-lactamase" evidence="2">
    <location>
        <begin position="13"/>
        <end position="172"/>
    </location>
</feature>
<sequence length="229" mass="25122">MKTFHQLFEPDTSTYTYILVDTTTDAAAIIDPVRTMLERDLQVIRDHGLRLELILDTHVHADHITGAGGLRKETGAPIAVGRECGADCADFQLDGDEDLTFGNEVIHTIPTPGHTPGSMSFRWRDRVFTGDALLIGGTGRTDFQGGDPGQLWDSLTQGILCLDDETLLFPGHDYNGRTVTTVGEERATNPRLADNTRDGFIELMNGLDLNPPRYIDESVPANRECGEPA</sequence>
<dbReference type="CDD" id="cd07724">
    <property type="entry name" value="POD-like_MBL-fold"/>
    <property type="match status" value="1"/>
</dbReference>
<organism evidence="3 4">
    <name type="scientific">Thiohalospira halophila DSM 15071</name>
    <dbReference type="NCBI Taxonomy" id="1123397"/>
    <lineage>
        <taxon>Bacteria</taxon>
        <taxon>Pseudomonadati</taxon>
        <taxon>Pseudomonadota</taxon>
        <taxon>Gammaproteobacteria</taxon>
        <taxon>Thiohalospirales</taxon>
        <taxon>Thiohalospiraceae</taxon>
        <taxon>Thiohalospira</taxon>
    </lineage>
</organism>